<evidence type="ECO:0000313" key="6">
    <source>
        <dbReference type="EMBL" id="MDS9467493.1"/>
    </source>
</evidence>
<dbReference type="InterPro" id="IPR003752">
    <property type="entry name" value="DiS_bond_form_DsbB/BdbC"/>
</dbReference>
<dbReference type="RefSeq" id="WP_311159667.1">
    <property type="nucleotide sequence ID" value="NZ_JAVQLW010000001.1"/>
</dbReference>
<evidence type="ECO:0000256" key="4">
    <source>
        <dbReference type="ARBA" id="ARBA00023136"/>
    </source>
</evidence>
<keyword evidence="4 5" id="KW-0472">Membrane</keyword>
<feature type="transmembrane region" description="Helical" evidence="5">
    <location>
        <begin position="125"/>
        <end position="149"/>
    </location>
</feature>
<organism evidence="6 7">
    <name type="scientific">Paracoccus aurantius</name>
    <dbReference type="NCBI Taxonomy" id="3073814"/>
    <lineage>
        <taxon>Bacteria</taxon>
        <taxon>Pseudomonadati</taxon>
        <taxon>Pseudomonadota</taxon>
        <taxon>Alphaproteobacteria</taxon>
        <taxon>Rhodobacterales</taxon>
        <taxon>Paracoccaceae</taxon>
        <taxon>Paracoccus</taxon>
    </lineage>
</organism>
<comment type="caution">
    <text evidence="6">The sequence shown here is derived from an EMBL/GenBank/DDBJ whole genome shotgun (WGS) entry which is preliminary data.</text>
</comment>
<proteinExistence type="predicted"/>
<keyword evidence="3 5" id="KW-1133">Transmembrane helix</keyword>
<comment type="subcellular location">
    <subcellularLocation>
        <location evidence="1">Membrane</location>
        <topology evidence="1">Multi-pass membrane protein</topology>
    </subcellularLocation>
</comment>
<dbReference type="Pfam" id="PF02600">
    <property type="entry name" value="DsbB"/>
    <property type="match status" value="1"/>
</dbReference>
<gene>
    <name evidence="6" type="ORF">RGQ15_07885</name>
</gene>
<sequence>MSHKSLGMLAGAGSAALLAAALTFQFIGYAPCELCILQRWPHLAAAVIAALMAVLGWKRWLAALGLIAAATAFGLAVYHAGVEMKLWLGPQHCSGGVSGLAGMSTQDLMAALEKAPVVRCDDVSWQLFGISMAGWNAICSAILVALWAACLRGRKRVFGTV</sequence>
<dbReference type="PIRSF" id="PIRSF033913">
    <property type="entry name" value="S-S_format_DsbB"/>
    <property type="match status" value="1"/>
</dbReference>
<evidence type="ECO:0000313" key="7">
    <source>
        <dbReference type="Proteomes" id="UP001269144"/>
    </source>
</evidence>
<dbReference type="Gene3D" id="1.20.1550.10">
    <property type="entry name" value="DsbB-like"/>
    <property type="match status" value="1"/>
</dbReference>
<evidence type="ECO:0000256" key="1">
    <source>
        <dbReference type="ARBA" id="ARBA00004141"/>
    </source>
</evidence>
<reference evidence="7" key="1">
    <citation type="submission" date="2023-07" db="EMBL/GenBank/DDBJ databases">
        <title>Paracoccus sp. MBLB3053 whole genome sequence.</title>
        <authorList>
            <person name="Hwang C.Y."/>
            <person name="Cho E.-S."/>
            <person name="Seo M.-J."/>
        </authorList>
    </citation>
    <scope>NUCLEOTIDE SEQUENCE [LARGE SCALE GENOMIC DNA]</scope>
    <source>
        <strain evidence="7">MBLB3053</strain>
    </source>
</reference>
<evidence type="ECO:0000256" key="3">
    <source>
        <dbReference type="ARBA" id="ARBA00022989"/>
    </source>
</evidence>
<evidence type="ECO:0000256" key="2">
    <source>
        <dbReference type="ARBA" id="ARBA00022692"/>
    </source>
</evidence>
<evidence type="ECO:0000256" key="5">
    <source>
        <dbReference type="SAM" id="Phobius"/>
    </source>
</evidence>
<dbReference type="SUPFAM" id="SSF158442">
    <property type="entry name" value="DsbB-like"/>
    <property type="match status" value="1"/>
</dbReference>
<name>A0ABU2HR19_9RHOB</name>
<dbReference type="InterPro" id="IPR024199">
    <property type="entry name" value="Uncharacterised_DsbB"/>
</dbReference>
<keyword evidence="2 5" id="KW-0812">Transmembrane</keyword>
<feature type="transmembrane region" description="Helical" evidence="5">
    <location>
        <begin position="39"/>
        <end position="57"/>
    </location>
</feature>
<accession>A0ABU2HR19</accession>
<dbReference type="InterPro" id="IPR023380">
    <property type="entry name" value="DsbB-like_sf"/>
</dbReference>
<protein>
    <submittedName>
        <fullName evidence="6">Disulfide bond formation protein B</fullName>
    </submittedName>
</protein>
<feature type="transmembrane region" description="Helical" evidence="5">
    <location>
        <begin position="64"/>
        <end position="81"/>
    </location>
</feature>
<dbReference type="Proteomes" id="UP001269144">
    <property type="component" value="Unassembled WGS sequence"/>
</dbReference>
<keyword evidence="7" id="KW-1185">Reference proteome</keyword>
<dbReference type="EMBL" id="JAVQLW010000001">
    <property type="protein sequence ID" value="MDS9467493.1"/>
    <property type="molecule type" value="Genomic_DNA"/>
</dbReference>